<feature type="domain" description="RNA-binding S4" evidence="7">
    <location>
        <begin position="15"/>
        <end position="74"/>
    </location>
</feature>
<keyword evidence="9" id="KW-1185">Reference proteome</keyword>
<dbReference type="InterPro" id="IPR000748">
    <property type="entry name" value="PsdUridine_synth_RsuA/RluB/E/F"/>
</dbReference>
<dbReference type="Gene3D" id="3.30.70.1560">
    <property type="entry name" value="Alpha-L RNA-binding motif"/>
    <property type="match status" value="1"/>
</dbReference>
<dbReference type="EMBL" id="MTBP01000002">
    <property type="protein sequence ID" value="POM23889.1"/>
    <property type="molecule type" value="Genomic_DNA"/>
</dbReference>
<protein>
    <recommendedName>
        <fullName evidence="6">Pseudouridine synthase</fullName>
        <ecNumber evidence="6">5.4.99.-</ecNumber>
    </recommendedName>
</protein>
<dbReference type="InterPro" id="IPR018496">
    <property type="entry name" value="PsdUridine_synth_RsuA/RluB_CS"/>
</dbReference>
<dbReference type="InterPro" id="IPR002942">
    <property type="entry name" value="S4_RNA-bd"/>
</dbReference>
<evidence type="ECO:0000256" key="3">
    <source>
        <dbReference type="ARBA" id="ARBA00022884"/>
    </source>
</evidence>
<dbReference type="EC" id="5.4.99.-" evidence="6"/>
<dbReference type="InterPro" id="IPR020103">
    <property type="entry name" value="PsdUridine_synth_cat_dom_sf"/>
</dbReference>
<dbReference type="Pfam" id="PF00849">
    <property type="entry name" value="PseudoU_synth_2"/>
    <property type="match status" value="1"/>
</dbReference>
<organism evidence="8 9">
    <name type="scientific">Actinomadura rubteroloni</name>
    <dbReference type="NCBI Taxonomy" id="1926885"/>
    <lineage>
        <taxon>Bacteria</taxon>
        <taxon>Bacillati</taxon>
        <taxon>Actinomycetota</taxon>
        <taxon>Actinomycetes</taxon>
        <taxon>Streptosporangiales</taxon>
        <taxon>Thermomonosporaceae</taxon>
        <taxon>Actinomadura</taxon>
    </lineage>
</organism>
<dbReference type="Proteomes" id="UP000242367">
    <property type="component" value="Unassembled WGS sequence"/>
</dbReference>
<dbReference type="FunFam" id="3.30.70.1560:FF:000001">
    <property type="entry name" value="Pseudouridine synthase"/>
    <property type="match status" value="1"/>
</dbReference>
<evidence type="ECO:0000313" key="9">
    <source>
        <dbReference type="Proteomes" id="UP000242367"/>
    </source>
</evidence>
<evidence type="ECO:0000256" key="2">
    <source>
        <dbReference type="ARBA" id="ARBA00008348"/>
    </source>
</evidence>
<dbReference type="CDD" id="cd00165">
    <property type="entry name" value="S4"/>
    <property type="match status" value="1"/>
</dbReference>
<evidence type="ECO:0000256" key="4">
    <source>
        <dbReference type="ARBA" id="ARBA00023235"/>
    </source>
</evidence>
<dbReference type="AlphaFoldDB" id="A0A2P4UFS7"/>
<dbReference type="InterPro" id="IPR036986">
    <property type="entry name" value="S4_RNA-bd_sf"/>
</dbReference>
<dbReference type="GO" id="GO:0120159">
    <property type="term" value="F:rRNA pseudouridine synthase activity"/>
    <property type="evidence" value="ECO:0007669"/>
    <property type="project" value="UniProtKB-ARBA"/>
</dbReference>
<comment type="caution">
    <text evidence="8">The sequence shown here is derived from an EMBL/GenBank/DDBJ whole genome shotgun (WGS) entry which is preliminary data.</text>
</comment>
<reference evidence="8 9" key="1">
    <citation type="journal article" date="2017" name="Chemistry">
        <title>Isolation, Biosynthesis and Chemical Modifications of Rubterolones A-F: Rare Tropolone Alkaloids from Actinomadura sp. 5-2.</title>
        <authorList>
            <person name="Guo H."/>
            <person name="Benndorf R."/>
            <person name="Leichnitz D."/>
            <person name="Klassen J.L."/>
            <person name="Vollmers J."/>
            <person name="Gorls H."/>
            <person name="Steinacker M."/>
            <person name="Weigel C."/>
            <person name="Dahse H.M."/>
            <person name="Kaster A.K."/>
            <person name="de Beer Z.W."/>
            <person name="Poulsen M."/>
            <person name="Beemelmanns C."/>
        </authorList>
    </citation>
    <scope>NUCLEOTIDE SEQUENCE [LARGE SCALE GENOMIC DNA]</scope>
    <source>
        <strain evidence="8 9">5-2</strain>
    </source>
</reference>
<dbReference type="Pfam" id="PF01479">
    <property type="entry name" value="S4"/>
    <property type="match status" value="1"/>
</dbReference>
<dbReference type="PANTHER" id="PTHR47683">
    <property type="entry name" value="PSEUDOURIDINE SYNTHASE FAMILY PROTEIN-RELATED"/>
    <property type="match status" value="1"/>
</dbReference>
<dbReference type="FunFam" id="3.10.290.10:FF:000003">
    <property type="entry name" value="Pseudouridine synthase"/>
    <property type="match status" value="1"/>
</dbReference>
<evidence type="ECO:0000259" key="7">
    <source>
        <dbReference type="SMART" id="SM00363"/>
    </source>
</evidence>
<evidence type="ECO:0000313" key="8">
    <source>
        <dbReference type="EMBL" id="POM23889.1"/>
    </source>
</evidence>
<dbReference type="SUPFAM" id="SSF55174">
    <property type="entry name" value="Alpha-L RNA-binding motif"/>
    <property type="match status" value="1"/>
</dbReference>
<dbReference type="InterPro" id="IPR050343">
    <property type="entry name" value="RsuA_PseudoU_synthase"/>
</dbReference>
<dbReference type="GO" id="GO:0003723">
    <property type="term" value="F:RNA binding"/>
    <property type="evidence" value="ECO:0007669"/>
    <property type="project" value="UniProtKB-KW"/>
</dbReference>
<dbReference type="Gene3D" id="3.10.290.10">
    <property type="entry name" value="RNA-binding S4 domain"/>
    <property type="match status" value="1"/>
</dbReference>
<dbReference type="InterPro" id="IPR006145">
    <property type="entry name" value="PsdUridine_synth_RsuA/RluA"/>
</dbReference>
<proteinExistence type="inferred from homology"/>
<name>A0A2P4UFS7_9ACTN</name>
<gene>
    <name evidence="8" type="primary">rluB</name>
    <name evidence="8" type="ORF">BTM25_25150</name>
</gene>
<dbReference type="SMART" id="SM00363">
    <property type="entry name" value="S4"/>
    <property type="match status" value="1"/>
</dbReference>
<accession>A0A2P4UFS7</accession>
<dbReference type="NCBIfam" id="TIGR00093">
    <property type="entry name" value="pseudouridine synthase"/>
    <property type="match status" value="1"/>
</dbReference>
<dbReference type="CDD" id="cd02870">
    <property type="entry name" value="PseudoU_synth_RsuA_like"/>
    <property type="match status" value="1"/>
</dbReference>
<dbReference type="PROSITE" id="PS50889">
    <property type="entry name" value="S4"/>
    <property type="match status" value="1"/>
</dbReference>
<dbReference type="InterPro" id="IPR042092">
    <property type="entry name" value="PsdUridine_s_RsuA/RluB/E/F_cat"/>
</dbReference>
<dbReference type="PROSITE" id="PS01149">
    <property type="entry name" value="PSI_RSU"/>
    <property type="match status" value="1"/>
</dbReference>
<keyword evidence="3 5" id="KW-0694">RNA-binding</keyword>
<evidence type="ECO:0000256" key="6">
    <source>
        <dbReference type="RuleBase" id="RU003887"/>
    </source>
</evidence>
<dbReference type="GO" id="GO:0000455">
    <property type="term" value="P:enzyme-directed rRNA pseudouridine synthesis"/>
    <property type="evidence" value="ECO:0007669"/>
    <property type="project" value="UniProtKB-ARBA"/>
</dbReference>
<sequence length="251" mass="28454">MSDNQGRADEDVQEVRLQKVLADAGIGSRRHCEELIGEGRVTVDGKKVFRFGERVDPRRAVIHVDGRRVETRAEMRYYMINKPRGVVSTMADERGRKSLADYVEVPERLFHVGRLDTDTEGLILLTNDGELSHRLMHPSFGVDKTYLAEIHGPIPRDLGRRLRRGVELDDGFAQADGFRIFDQVGRRVLVEITLHEGRKHIVRRLLKEVGFPVQQLARVQFGPVKLGQLKPGGMRTLTVREVGELYKAVGL</sequence>
<dbReference type="GO" id="GO:0005829">
    <property type="term" value="C:cytosol"/>
    <property type="evidence" value="ECO:0007669"/>
    <property type="project" value="UniProtKB-ARBA"/>
</dbReference>
<dbReference type="PANTHER" id="PTHR47683:SF2">
    <property type="entry name" value="RNA-BINDING S4 DOMAIN-CONTAINING PROTEIN"/>
    <property type="match status" value="1"/>
</dbReference>
<comment type="catalytic activity">
    <reaction evidence="1">
        <text>a uridine in RNA = a pseudouridine in RNA</text>
        <dbReference type="Rhea" id="RHEA:48348"/>
        <dbReference type="Rhea" id="RHEA-COMP:12068"/>
        <dbReference type="Rhea" id="RHEA-COMP:12069"/>
        <dbReference type="ChEBI" id="CHEBI:65314"/>
        <dbReference type="ChEBI" id="CHEBI:65315"/>
    </reaction>
</comment>
<keyword evidence="4 6" id="KW-0413">Isomerase</keyword>
<evidence type="ECO:0000256" key="5">
    <source>
        <dbReference type="PROSITE-ProRule" id="PRU00182"/>
    </source>
</evidence>
<dbReference type="SUPFAM" id="SSF55120">
    <property type="entry name" value="Pseudouridine synthase"/>
    <property type="match status" value="1"/>
</dbReference>
<comment type="similarity">
    <text evidence="2 6">Belongs to the pseudouridine synthase RsuA family.</text>
</comment>
<dbReference type="InterPro" id="IPR020094">
    <property type="entry name" value="TruA/RsuA/RluB/E/F_N"/>
</dbReference>
<dbReference type="RefSeq" id="WP_103563079.1">
    <property type="nucleotide sequence ID" value="NZ_MTBP01000002.1"/>
</dbReference>
<dbReference type="Gene3D" id="3.30.70.580">
    <property type="entry name" value="Pseudouridine synthase I, catalytic domain, N-terminal subdomain"/>
    <property type="match status" value="1"/>
</dbReference>
<evidence type="ECO:0000256" key="1">
    <source>
        <dbReference type="ARBA" id="ARBA00000073"/>
    </source>
</evidence>